<dbReference type="GO" id="GO:0003677">
    <property type="term" value="F:DNA binding"/>
    <property type="evidence" value="ECO:0007669"/>
    <property type="project" value="InterPro"/>
</dbReference>
<name>A0A217EQN4_9CAUD</name>
<evidence type="ECO:0000313" key="6">
    <source>
        <dbReference type="Proteomes" id="UP000224660"/>
    </source>
</evidence>
<dbReference type="PANTHER" id="PTHR30313:SF2">
    <property type="entry name" value="DNA PRIMASE"/>
    <property type="match status" value="1"/>
</dbReference>
<reference evidence="5 6" key="1">
    <citation type="journal article" date="2017" name="Viruses">
        <title>Characterization of Bacillus subtilis Viruses vB_BsuM-Goe2 and vB_BsuM-Goe3.</title>
        <authorList>
            <person name="Willms I.M."/>
            <person name="Hoppert M."/>
            <person name="Hertel R."/>
        </authorList>
    </citation>
    <scope>NUCLEOTIDE SEQUENCE [LARGE SCALE GENOMIC DNA]</scope>
</reference>
<evidence type="ECO:0000256" key="1">
    <source>
        <dbReference type="ARBA" id="ARBA00022723"/>
    </source>
</evidence>
<accession>A0A217EQN4</accession>
<sequence>MIKLYLDTIMGEGVYHNTSKGDQYSYKCRLCNDWKDRLYVSFDKQVYKCHNCEAKGTVVGLLSDVNHISYSEALKIFREYEGERRLPEDIEIEVYNRLIVGTTDELEVPKTAFDLPEEFILLEDAKGEAGRKAVRYIKSRGISLKTAEQNYLGYCEHGQYKNRIIMPDFEKGDLVYWQARTWLPKPKDRIKKKFYRKVLNPSLSEEDKERGLNVYHKSEIISNIDNVLDSGMAIICEGKMDSLKIGPLGACIHGKSMSDTQFIKLVKNKDKIHTIVVMLDGDALQQALDICERLSKHFSDVYIVVLPKDKDPGDLSRSEILSYIEGAELYTPYFTVKARLRGLL</sequence>
<feature type="domain" description="Zinc finger CHC2-type" evidence="4">
    <location>
        <begin position="26"/>
        <end position="78"/>
    </location>
</feature>
<dbReference type="PANTHER" id="PTHR30313">
    <property type="entry name" value="DNA PRIMASE"/>
    <property type="match status" value="1"/>
</dbReference>
<organism evidence="5 6">
    <name type="scientific">Bacillus phage vB_BsuM-Goe2</name>
    <dbReference type="NCBI Taxonomy" id="1933062"/>
    <lineage>
        <taxon>Viruses</taxon>
        <taxon>Duplodnaviria</taxon>
        <taxon>Heunggongvirae</taxon>
        <taxon>Uroviricota</taxon>
        <taxon>Caudoviricetes</taxon>
        <taxon>Herelleviridae</taxon>
        <taxon>Spounavirinae</taxon>
        <taxon>Okubovirus</taxon>
        <taxon>Okubovirus camphawk</taxon>
    </lineage>
</organism>
<dbReference type="InterPro" id="IPR002694">
    <property type="entry name" value="Znf_CHC2"/>
</dbReference>
<dbReference type="InterPro" id="IPR036977">
    <property type="entry name" value="DNA_primase_Znf_CHC2"/>
</dbReference>
<dbReference type="SUPFAM" id="SSF56731">
    <property type="entry name" value="DNA primase core"/>
    <property type="match status" value="1"/>
</dbReference>
<protein>
    <submittedName>
        <fullName evidence="5">DNA primase</fullName>
    </submittedName>
</protein>
<evidence type="ECO:0000256" key="3">
    <source>
        <dbReference type="ARBA" id="ARBA00022833"/>
    </source>
</evidence>
<proteinExistence type="predicted"/>
<gene>
    <name evidence="5" type="ORF">Goe2_c11700</name>
</gene>
<dbReference type="GO" id="GO:0008270">
    <property type="term" value="F:zinc ion binding"/>
    <property type="evidence" value="ECO:0007669"/>
    <property type="project" value="UniProtKB-KW"/>
</dbReference>
<dbReference type="Gene3D" id="3.90.580.10">
    <property type="entry name" value="Zinc finger, CHC2-type domain"/>
    <property type="match status" value="1"/>
</dbReference>
<dbReference type="SUPFAM" id="SSF57783">
    <property type="entry name" value="Zinc beta-ribbon"/>
    <property type="match status" value="1"/>
</dbReference>
<dbReference type="SMART" id="SM00400">
    <property type="entry name" value="ZnF_CHCC"/>
    <property type="match status" value="1"/>
</dbReference>
<keyword evidence="2" id="KW-0863">Zinc-finger</keyword>
<keyword evidence="3" id="KW-0862">Zinc</keyword>
<evidence type="ECO:0000259" key="4">
    <source>
        <dbReference type="SMART" id="SM00400"/>
    </source>
</evidence>
<dbReference type="EMBL" id="KY368639">
    <property type="protein sequence ID" value="APZ82353.1"/>
    <property type="molecule type" value="Genomic_DNA"/>
</dbReference>
<dbReference type="Gene3D" id="3.40.1360.10">
    <property type="match status" value="1"/>
</dbReference>
<evidence type="ECO:0000256" key="2">
    <source>
        <dbReference type="ARBA" id="ARBA00022771"/>
    </source>
</evidence>
<dbReference type="InterPro" id="IPR050219">
    <property type="entry name" value="DnaG_primase"/>
</dbReference>
<dbReference type="Proteomes" id="UP000224660">
    <property type="component" value="Segment"/>
</dbReference>
<dbReference type="GO" id="GO:0003899">
    <property type="term" value="F:DNA-directed RNA polymerase activity"/>
    <property type="evidence" value="ECO:0007669"/>
    <property type="project" value="InterPro"/>
</dbReference>
<keyword evidence="1" id="KW-0479">Metal-binding</keyword>
<dbReference type="GO" id="GO:0006269">
    <property type="term" value="P:DNA replication, synthesis of primer"/>
    <property type="evidence" value="ECO:0007669"/>
    <property type="project" value="TreeGrafter"/>
</dbReference>
<evidence type="ECO:0000313" key="5">
    <source>
        <dbReference type="EMBL" id="APZ82353.1"/>
    </source>
</evidence>
<dbReference type="Pfam" id="PF01807">
    <property type="entry name" value="Zn_ribbon_DnaG"/>
    <property type="match status" value="1"/>
</dbReference>